<keyword evidence="2" id="KW-0732">Signal</keyword>
<reference evidence="4" key="1">
    <citation type="submission" date="2020-01" db="EMBL/GenBank/DDBJ databases">
        <authorList>
            <consortium name="DOE Joint Genome Institute"/>
            <person name="Haridas S."/>
            <person name="Albert R."/>
            <person name="Binder M."/>
            <person name="Bloem J."/>
            <person name="Labutti K."/>
            <person name="Salamov A."/>
            <person name="Andreopoulos B."/>
            <person name="Baker S.E."/>
            <person name="Barry K."/>
            <person name="Bills G."/>
            <person name="Bluhm B.H."/>
            <person name="Cannon C."/>
            <person name="Castanera R."/>
            <person name="Culley D.E."/>
            <person name="Daum C."/>
            <person name="Ezra D."/>
            <person name="Gonzalez J.B."/>
            <person name="Henrissat B."/>
            <person name="Kuo A."/>
            <person name="Liang C."/>
            <person name="Lipzen A."/>
            <person name="Lutzoni F."/>
            <person name="Magnuson J."/>
            <person name="Mondo S."/>
            <person name="Nolan M."/>
            <person name="Ohm R."/>
            <person name="Pangilinan J."/>
            <person name="Park H.-J."/>
            <person name="Ramirez L."/>
            <person name="Alfaro M."/>
            <person name="Sun H."/>
            <person name="Tritt A."/>
            <person name="Yoshinaga Y."/>
            <person name="Zwiers L.-H."/>
            <person name="Turgeon B.G."/>
            <person name="Goodwin S.B."/>
            <person name="Spatafora J.W."/>
            <person name="Crous P.W."/>
            <person name="Grigoriev I.V."/>
        </authorList>
    </citation>
    <scope>NUCLEOTIDE SEQUENCE</scope>
    <source>
        <strain evidence="4">CBS 342.82</strain>
    </source>
</reference>
<dbReference type="GeneID" id="54361047"/>
<reference evidence="4" key="2">
    <citation type="submission" date="2020-04" db="EMBL/GenBank/DDBJ databases">
        <authorList>
            <consortium name="NCBI Genome Project"/>
        </authorList>
    </citation>
    <scope>NUCLEOTIDE SEQUENCE</scope>
    <source>
        <strain evidence="4">CBS 342.82</strain>
    </source>
</reference>
<reference evidence="4" key="3">
    <citation type="submission" date="2025-08" db="UniProtKB">
        <authorList>
            <consortium name="RefSeq"/>
        </authorList>
    </citation>
    <scope>IDENTIFICATION</scope>
    <source>
        <strain evidence="4">CBS 342.82</strain>
    </source>
</reference>
<feature type="chain" id="PRO_5026796675" description="Mid2 domain-containing protein" evidence="2">
    <location>
        <begin position="26"/>
        <end position="306"/>
    </location>
</feature>
<evidence type="ECO:0000256" key="2">
    <source>
        <dbReference type="SAM" id="SignalP"/>
    </source>
</evidence>
<keyword evidence="1" id="KW-0812">Transmembrane</keyword>
<evidence type="ECO:0000256" key="1">
    <source>
        <dbReference type="SAM" id="Phobius"/>
    </source>
</evidence>
<keyword evidence="1" id="KW-1133">Transmembrane helix</keyword>
<protein>
    <recommendedName>
        <fullName evidence="5">Mid2 domain-containing protein</fullName>
    </recommendedName>
</protein>
<gene>
    <name evidence="4" type="ORF">K489DRAFT_371566</name>
</gene>
<dbReference type="OrthoDB" id="5215637at2759"/>
<proteinExistence type="predicted"/>
<evidence type="ECO:0000313" key="4">
    <source>
        <dbReference type="RefSeq" id="XP_033458603.1"/>
    </source>
</evidence>
<dbReference type="Proteomes" id="UP000504637">
    <property type="component" value="Unplaced"/>
</dbReference>
<feature type="signal peptide" evidence="2">
    <location>
        <begin position="1"/>
        <end position="25"/>
    </location>
</feature>
<sequence length="306" mass="31915">MPSSSSSFGRLVQFASLCLFSLATAQSCYYPDGTLSTTDVPCGTGAAVSCCGASSFCMDNGLCFYGGIVTRASCTDKTWASGACAAFCKKTSPSSSVPISPCSLSSNTFACGLNGSSCSDTSNTFTMSGGDSLYLRPSQVAQLLGNAVTQASSTATAASSGMYTLGALIGVGAGLGIPLVIAIGVAIFLFRQNKTRQPKIMYPIPTDNKSEFSFRPPPPLSPPFESRMSMHSNHSEPVSMMSVTTVGPQTPVHLSTFAERYSPGNKSGFRTETTDVNVSPIRQSSVEQVTALPAGRGQVRQIIMSR</sequence>
<keyword evidence="3" id="KW-1185">Reference proteome</keyword>
<evidence type="ECO:0008006" key="5">
    <source>
        <dbReference type="Google" id="ProtNLM"/>
    </source>
</evidence>
<name>A0A6J3M3R6_9PEZI</name>
<accession>A0A6J3M3R6</accession>
<evidence type="ECO:0000313" key="3">
    <source>
        <dbReference type="Proteomes" id="UP000504637"/>
    </source>
</evidence>
<feature type="transmembrane region" description="Helical" evidence="1">
    <location>
        <begin position="162"/>
        <end position="190"/>
    </location>
</feature>
<keyword evidence="1" id="KW-0472">Membrane</keyword>
<dbReference type="AlphaFoldDB" id="A0A6J3M3R6"/>
<dbReference type="RefSeq" id="XP_033458603.1">
    <property type="nucleotide sequence ID" value="XM_033603247.1"/>
</dbReference>
<organism evidence="4">
    <name type="scientific">Dissoconium aciculare CBS 342.82</name>
    <dbReference type="NCBI Taxonomy" id="1314786"/>
    <lineage>
        <taxon>Eukaryota</taxon>
        <taxon>Fungi</taxon>
        <taxon>Dikarya</taxon>
        <taxon>Ascomycota</taxon>
        <taxon>Pezizomycotina</taxon>
        <taxon>Dothideomycetes</taxon>
        <taxon>Dothideomycetidae</taxon>
        <taxon>Mycosphaerellales</taxon>
        <taxon>Dissoconiaceae</taxon>
        <taxon>Dissoconium</taxon>
    </lineage>
</organism>